<dbReference type="Gene3D" id="3.30.1490.20">
    <property type="entry name" value="ATP-grasp fold, A domain"/>
    <property type="match status" value="1"/>
</dbReference>
<keyword evidence="8" id="KW-0479">Metal-binding</keyword>
<comment type="caution">
    <text evidence="18">The sequence shown here is derived from an EMBL/GenBank/DDBJ whole genome shotgun (WGS) entry which is preliminary data.</text>
</comment>
<dbReference type="UniPathway" id="UPA00138"/>
<dbReference type="EMBL" id="JADEWZ010000006">
    <property type="protein sequence ID" value="MBE9115332.1"/>
    <property type="molecule type" value="Genomic_DNA"/>
</dbReference>
<dbReference type="InterPro" id="IPR008279">
    <property type="entry name" value="PEP-util_enz_mobile_dom"/>
</dbReference>
<dbReference type="EC" id="2.7.9.2" evidence="5"/>
<dbReference type="Pfam" id="PF00391">
    <property type="entry name" value="PEP-utilizers"/>
    <property type="match status" value="1"/>
</dbReference>
<dbReference type="Pfam" id="PF02896">
    <property type="entry name" value="PEP-utilizers_C"/>
    <property type="match status" value="1"/>
</dbReference>
<sequence>MKSLRWLSQIQPSEFARVGGKACALAYIKQQGYPVLPGFAIPTPTFREFLKILGQVDPLLSDLSDSSLHVDINDYKALQIVARRVRLGIAKTEFPKEWRESFFAAAEQLQSATLIVRPSLALPLAREQDFSGLMRSRACWCQPQALETTLKQVWAELFRANCLFYWLRQGLRLKAIDLALLVQPLPEAIASGRIERNAQGTSIFAARGLGQSWVRGEVRPDCYSIQESTGSVETQQLGNQPLAYGLKEPIPPTLKDSGDRAIDPNCLETHPLSDERPQQAVLDPDALSELIALVQNLIAKHSTICYIEWAYVRDAAQSQGDLPKGSRRFFLVQISSYRKSVASLNPMPEPLPLGSKPKTFSLKGISASPGSAIAPAQVIHTATQPFPIVPSGRILVTPTVTPEWLPLLQKAAGVVTEQGGMTSHAAILARELSIPALVGVSGATEAIESGESLFIDGIRGEIRRARPGETLSAKLSPDSESFVPIATQILVNLSQPSRAAQAAALPVDGIGLIRSELTILSLLNSQSLSEWVQPQNKTRSVEQLSDCVVEFARQFFPRPVFYRSTDWRLPEFPPFSSPEPSSPAASNPLLGRRGTLNYRLDPTLFDLELEALVRVQNAGYRNVNLMLPFVRSPQEFVFCRDRAQKMGLMSHEAFEIWIMAEVPSVYFLLPEYVRAGVRGISLGTNDLAQLLLGVERGQEEWAQDFDERNPAVLGAIAQLIERAKSLDIPCSICGQAPVLYPEIIDRLVEWGMTAISVEPDAVPQTRRAIARAERRLLLKTIQRKPEQ</sequence>
<comment type="cofactor">
    <cofactor evidence="1">
        <name>Mg(2+)</name>
        <dbReference type="ChEBI" id="CHEBI:18420"/>
    </cofactor>
</comment>
<proteinExistence type="inferred from homology"/>
<evidence type="ECO:0000256" key="8">
    <source>
        <dbReference type="ARBA" id="ARBA00022723"/>
    </source>
</evidence>
<dbReference type="AlphaFoldDB" id="A0A8J7AXE0"/>
<dbReference type="InterPro" id="IPR006319">
    <property type="entry name" value="PEP_synth"/>
</dbReference>
<dbReference type="PANTHER" id="PTHR43030:SF1">
    <property type="entry name" value="PHOSPHOENOLPYRUVATE SYNTHASE"/>
    <property type="match status" value="1"/>
</dbReference>
<evidence type="ECO:0000256" key="6">
    <source>
        <dbReference type="ARBA" id="ARBA00021623"/>
    </source>
</evidence>
<keyword evidence="12" id="KW-0460">Magnesium</keyword>
<keyword evidence="11" id="KW-0067">ATP-binding</keyword>
<dbReference type="GO" id="GO:0006094">
    <property type="term" value="P:gluconeogenesis"/>
    <property type="evidence" value="ECO:0007669"/>
    <property type="project" value="UniProtKB-UniPathway"/>
</dbReference>
<evidence type="ECO:0000259" key="16">
    <source>
        <dbReference type="Pfam" id="PF01326"/>
    </source>
</evidence>
<dbReference type="Gene3D" id="3.30.470.20">
    <property type="entry name" value="ATP-grasp fold, B domain"/>
    <property type="match status" value="1"/>
</dbReference>
<dbReference type="RefSeq" id="WP_194028425.1">
    <property type="nucleotide sequence ID" value="NZ_JADEWZ010000006.1"/>
</dbReference>
<dbReference type="InterPro" id="IPR018274">
    <property type="entry name" value="PEP_util_AS"/>
</dbReference>
<comment type="pathway">
    <text evidence="3">Carbohydrate biosynthesis; gluconeogenesis.</text>
</comment>
<dbReference type="GO" id="GO:0046872">
    <property type="term" value="F:metal ion binding"/>
    <property type="evidence" value="ECO:0007669"/>
    <property type="project" value="UniProtKB-KW"/>
</dbReference>
<keyword evidence="7" id="KW-0808">Transferase</keyword>
<dbReference type="SUPFAM" id="SSF56059">
    <property type="entry name" value="Glutathione synthetase ATP-binding domain-like"/>
    <property type="match status" value="1"/>
</dbReference>
<dbReference type="InterPro" id="IPR002192">
    <property type="entry name" value="PPDK_AMP/ATP-bd"/>
</dbReference>
<name>A0A8J7AXE0_9CYAN</name>
<evidence type="ECO:0000259" key="17">
    <source>
        <dbReference type="Pfam" id="PF02896"/>
    </source>
</evidence>
<dbReference type="PANTHER" id="PTHR43030">
    <property type="entry name" value="PHOSPHOENOLPYRUVATE SYNTHASE"/>
    <property type="match status" value="1"/>
</dbReference>
<dbReference type="SUPFAM" id="SSF52009">
    <property type="entry name" value="Phosphohistidine domain"/>
    <property type="match status" value="1"/>
</dbReference>
<dbReference type="PROSITE" id="PS00370">
    <property type="entry name" value="PEP_ENZYMES_PHOS_SITE"/>
    <property type="match status" value="1"/>
</dbReference>
<organism evidence="18 19">
    <name type="scientific">Lusitaniella coriacea LEGE 07157</name>
    <dbReference type="NCBI Taxonomy" id="945747"/>
    <lineage>
        <taxon>Bacteria</taxon>
        <taxon>Bacillati</taxon>
        <taxon>Cyanobacteriota</taxon>
        <taxon>Cyanophyceae</taxon>
        <taxon>Spirulinales</taxon>
        <taxon>Lusitaniellaceae</taxon>
        <taxon>Lusitaniella</taxon>
    </lineage>
</organism>
<evidence type="ECO:0000256" key="4">
    <source>
        <dbReference type="ARBA" id="ARBA00007837"/>
    </source>
</evidence>
<dbReference type="InterPro" id="IPR013815">
    <property type="entry name" value="ATP_grasp_subdomain_1"/>
</dbReference>
<evidence type="ECO:0000256" key="1">
    <source>
        <dbReference type="ARBA" id="ARBA00001946"/>
    </source>
</evidence>
<dbReference type="Proteomes" id="UP000654482">
    <property type="component" value="Unassembled WGS sequence"/>
</dbReference>
<dbReference type="InterPro" id="IPR015813">
    <property type="entry name" value="Pyrv/PenolPyrv_kinase-like_dom"/>
</dbReference>
<evidence type="ECO:0000256" key="3">
    <source>
        <dbReference type="ARBA" id="ARBA00004742"/>
    </source>
</evidence>
<protein>
    <recommendedName>
        <fullName evidence="6">Phosphoenolpyruvate synthase</fullName>
        <ecNumber evidence="5">2.7.9.2</ecNumber>
    </recommendedName>
    <alternativeName>
        <fullName evidence="13">Pyruvate, water dikinase</fullName>
    </alternativeName>
</protein>
<dbReference type="GO" id="GO:0005524">
    <property type="term" value="F:ATP binding"/>
    <property type="evidence" value="ECO:0007669"/>
    <property type="project" value="UniProtKB-KW"/>
</dbReference>
<dbReference type="InterPro" id="IPR000121">
    <property type="entry name" value="PEP_util_C"/>
</dbReference>
<feature type="domain" description="Pyruvate phosphate dikinase AMP/ATP-binding" evidence="16">
    <location>
        <begin position="17"/>
        <end position="317"/>
    </location>
</feature>
<keyword evidence="19" id="KW-1185">Reference proteome</keyword>
<evidence type="ECO:0000259" key="15">
    <source>
        <dbReference type="Pfam" id="PF00391"/>
    </source>
</evidence>
<accession>A0A8J7AXE0</accession>
<evidence type="ECO:0000256" key="5">
    <source>
        <dbReference type="ARBA" id="ARBA00011996"/>
    </source>
</evidence>
<comment type="function">
    <text evidence="2">Catalyzes the phosphorylation of pyruvate to phosphoenolpyruvate.</text>
</comment>
<feature type="domain" description="PEP-utilising enzyme mobile" evidence="15">
    <location>
        <begin position="390"/>
        <end position="460"/>
    </location>
</feature>
<evidence type="ECO:0000313" key="19">
    <source>
        <dbReference type="Proteomes" id="UP000654482"/>
    </source>
</evidence>
<dbReference type="GO" id="GO:0008986">
    <property type="term" value="F:pyruvate, water dikinase activity"/>
    <property type="evidence" value="ECO:0007669"/>
    <property type="project" value="UniProtKB-EC"/>
</dbReference>
<comment type="catalytic activity">
    <reaction evidence="14">
        <text>pyruvate + ATP + H2O = phosphoenolpyruvate + AMP + phosphate + 2 H(+)</text>
        <dbReference type="Rhea" id="RHEA:11364"/>
        <dbReference type="ChEBI" id="CHEBI:15361"/>
        <dbReference type="ChEBI" id="CHEBI:15377"/>
        <dbReference type="ChEBI" id="CHEBI:15378"/>
        <dbReference type="ChEBI" id="CHEBI:30616"/>
        <dbReference type="ChEBI" id="CHEBI:43474"/>
        <dbReference type="ChEBI" id="CHEBI:58702"/>
        <dbReference type="ChEBI" id="CHEBI:456215"/>
        <dbReference type="EC" id="2.7.9.2"/>
    </reaction>
</comment>
<evidence type="ECO:0000256" key="11">
    <source>
        <dbReference type="ARBA" id="ARBA00022840"/>
    </source>
</evidence>
<evidence type="ECO:0000313" key="18">
    <source>
        <dbReference type="EMBL" id="MBE9115332.1"/>
    </source>
</evidence>
<dbReference type="InterPro" id="IPR036637">
    <property type="entry name" value="Phosphohistidine_dom_sf"/>
</dbReference>
<comment type="similarity">
    <text evidence="4">Belongs to the PEP-utilizing enzyme family.</text>
</comment>
<evidence type="ECO:0000256" key="12">
    <source>
        <dbReference type="ARBA" id="ARBA00022842"/>
    </source>
</evidence>
<evidence type="ECO:0000256" key="7">
    <source>
        <dbReference type="ARBA" id="ARBA00022679"/>
    </source>
</evidence>
<gene>
    <name evidence="18" type="ORF">IQ249_05405</name>
</gene>
<reference evidence="18" key="1">
    <citation type="submission" date="2020-10" db="EMBL/GenBank/DDBJ databases">
        <authorList>
            <person name="Castelo-Branco R."/>
            <person name="Eusebio N."/>
            <person name="Adriana R."/>
            <person name="Vieira A."/>
            <person name="Brugerolle De Fraissinette N."/>
            <person name="Rezende De Castro R."/>
            <person name="Schneider M.P."/>
            <person name="Vasconcelos V."/>
            <person name="Leao P.N."/>
        </authorList>
    </citation>
    <scope>NUCLEOTIDE SEQUENCE</scope>
    <source>
        <strain evidence="18">LEGE 07157</strain>
    </source>
</reference>
<dbReference type="Pfam" id="PF01326">
    <property type="entry name" value="PPDK_N"/>
    <property type="match status" value="1"/>
</dbReference>
<evidence type="ECO:0000256" key="10">
    <source>
        <dbReference type="ARBA" id="ARBA00022777"/>
    </source>
</evidence>
<dbReference type="Gene3D" id="3.50.30.10">
    <property type="entry name" value="Phosphohistidine domain"/>
    <property type="match status" value="1"/>
</dbReference>
<keyword evidence="9" id="KW-0547">Nucleotide-binding</keyword>
<evidence type="ECO:0000256" key="2">
    <source>
        <dbReference type="ARBA" id="ARBA00002988"/>
    </source>
</evidence>
<dbReference type="SUPFAM" id="SSF51621">
    <property type="entry name" value="Phosphoenolpyruvate/pyruvate domain"/>
    <property type="match status" value="1"/>
</dbReference>
<feature type="domain" description="PEP-utilising enzyme C-terminal" evidence="17">
    <location>
        <begin position="486"/>
        <end position="773"/>
    </location>
</feature>
<dbReference type="InterPro" id="IPR040442">
    <property type="entry name" value="Pyrv_kinase-like_dom_sf"/>
</dbReference>
<keyword evidence="10" id="KW-0418">Kinase</keyword>
<evidence type="ECO:0000256" key="9">
    <source>
        <dbReference type="ARBA" id="ARBA00022741"/>
    </source>
</evidence>
<dbReference type="Gene3D" id="3.20.20.60">
    <property type="entry name" value="Phosphoenolpyruvate-binding domains"/>
    <property type="match status" value="1"/>
</dbReference>
<evidence type="ECO:0000256" key="14">
    <source>
        <dbReference type="ARBA" id="ARBA00047700"/>
    </source>
</evidence>
<evidence type="ECO:0000256" key="13">
    <source>
        <dbReference type="ARBA" id="ARBA00033470"/>
    </source>
</evidence>